<comment type="caution">
    <text evidence="4">The sequence shown here is derived from an EMBL/GenBank/DDBJ whole genome shotgun (WGS) entry which is preliminary data.</text>
</comment>
<gene>
    <name evidence="4" type="ORF">DI533_17685</name>
</gene>
<feature type="domain" description="SPOR" evidence="3">
    <location>
        <begin position="339"/>
        <end position="413"/>
    </location>
</feature>
<dbReference type="Gene3D" id="3.30.70.1070">
    <property type="entry name" value="Sporulation related repeat"/>
    <property type="match status" value="1"/>
</dbReference>
<reference evidence="4 5" key="1">
    <citation type="submission" date="2017-08" db="EMBL/GenBank/DDBJ databases">
        <title>Infants hospitalized years apart are colonized by the same room-sourced microbial strains.</title>
        <authorList>
            <person name="Brooks B."/>
            <person name="Olm M.R."/>
            <person name="Firek B.A."/>
            <person name="Baker R."/>
            <person name="Thomas B.C."/>
            <person name="Morowitz M.J."/>
            <person name="Banfield J.F."/>
        </authorList>
    </citation>
    <scope>NUCLEOTIDE SEQUENCE [LARGE SCALE GENOMIC DNA]</scope>
    <source>
        <strain evidence="4">S2_003_000_R2_11</strain>
    </source>
</reference>
<name>A0A2W5RYZ6_CERSP</name>
<protein>
    <recommendedName>
        <fullName evidence="3">SPOR domain-containing protein</fullName>
    </recommendedName>
</protein>
<proteinExistence type="predicted"/>
<organism evidence="4 5">
    <name type="scientific">Cereibacter sphaeroides</name>
    <name type="common">Rhodobacter sphaeroides</name>
    <dbReference type="NCBI Taxonomy" id="1063"/>
    <lineage>
        <taxon>Bacteria</taxon>
        <taxon>Pseudomonadati</taxon>
        <taxon>Pseudomonadota</taxon>
        <taxon>Alphaproteobacteria</taxon>
        <taxon>Rhodobacterales</taxon>
        <taxon>Paracoccaceae</taxon>
        <taxon>Cereibacter</taxon>
    </lineage>
</organism>
<feature type="signal peptide" evidence="2">
    <location>
        <begin position="1"/>
        <end position="22"/>
    </location>
</feature>
<evidence type="ECO:0000256" key="1">
    <source>
        <dbReference type="SAM" id="MobiDB-lite"/>
    </source>
</evidence>
<sequence>MRLIIGAAAIFVALGGALPAHAQSVRDISGPREFPPASFKGPQYVDSGGCVFLRAGVDGKVIWVPRVNAQKKVLCGYPPTLIAKATPPAPADTVVIAMAEPEPTAPVIKVAKPRVEPVGKPVKAKGVKPQSNEYVDVPRAGSQPGTLRCPARAPVATRVPLRGGGSVILCLARSGLLDEQASIATMSVAPTKASSNTTLVCPREAPVAQRVPMRAGGTTTLCTVGDGGVQVLAMPKARVAQTKPRPVETRATRIAIPLPDPVLPNPMLVEPVVPKGYKLAWNDGRLNANRARGTAAGQFAQDMIWTQETPARLVTREQQLKRLALATKNETGVRVSTKGQPAKGSYVQVGSFGKPANAEAARARLAALGLPVARVRAKGGMQPVLAGPFDSVDEARLALNVARRGGFPDAALR</sequence>
<dbReference type="PROSITE" id="PS51724">
    <property type="entry name" value="SPOR"/>
    <property type="match status" value="1"/>
</dbReference>
<evidence type="ECO:0000256" key="2">
    <source>
        <dbReference type="SAM" id="SignalP"/>
    </source>
</evidence>
<evidence type="ECO:0000313" key="4">
    <source>
        <dbReference type="EMBL" id="PZQ95871.1"/>
    </source>
</evidence>
<dbReference type="EMBL" id="QFQS01000005">
    <property type="protein sequence ID" value="PZQ95871.1"/>
    <property type="molecule type" value="Genomic_DNA"/>
</dbReference>
<dbReference type="GO" id="GO:0042834">
    <property type="term" value="F:peptidoglycan binding"/>
    <property type="evidence" value="ECO:0007669"/>
    <property type="project" value="InterPro"/>
</dbReference>
<dbReference type="InterPro" id="IPR007730">
    <property type="entry name" value="SPOR-like_dom"/>
</dbReference>
<keyword evidence="2" id="KW-0732">Signal</keyword>
<dbReference type="SUPFAM" id="SSF110997">
    <property type="entry name" value="Sporulation related repeat"/>
    <property type="match status" value="1"/>
</dbReference>
<dbReference type="InterPro" id="IPR036680">
    <property type="entry name" value="SPOR-like_sf"/>
</dbReference>
<evidence type="ECO:0000259" key="3">
    <source>
        <dbReference type="PROSITE" id="PS51724"/>
    </source>
</evidence>
<feature type="region of interest" description="Disordered" evidence="1">
    <location>
        <begin position="120"/>
        <end position="148"/>
    </location>
</feature>
<accession>A0A2W5RYZ6</accession>
<evidence type="ECO:0000313" key="5">
    <source>
        <dbReference type="Proteomes" id="UP000248975"/>
    </source>
</evidence>
<dbReference type="Pfam" id="PF05036">
    <property type="entry name" value="SPOR"/>
    <property type="match status" value="1"/>
</dbReference>
<dbReference type="AlphaFoldDB" id="A0A2W5RYZ6"/>
<feature type="chain" id="PRO_5016176690" description="SPOR domain-containing protein" evidence="2">
    <location>
        <begin position="23"/>
        <end position="413"/>
    </location>
</feature>
<dbReference type="Proteomes" id="UP000248975">
    <property type="component" value="Unassembled WGS sequence"/>
</dbReference>